<organism evidence="1 2">
    <name type="scientific">Cucurbita maxima</name>
    <name type="common">Pumpkin</name>
    <name type="synonym">Winter squash</name>
    <dbReference type="NCBI Taxonomy" id="3661"/>
    <lineage>
        <taxon>Eukaryota</taxon>
        <taxon>Viridiplantae</taxon>
        <taxon>Streptophyta</taxon>
        <taxon>Embryophyta</taxon>
        <taxon>Tracheophyta</taxon>
        <taxon>Spermatophyta</taxon>
        <taxon>Magnoliopsida</taxon>
        <taxon>eudicotyledons</taxon>
        <taxon>Gunneridae</taxon>
        <taxon>Pentapetalae</taxon>
        <taxon>rosids</taxon>
        <taxon>fabids</taxon>
        <taxon>Cucurbitales</taxon>
        <taxon>Cucurbitaceae</taxon>
        <taxon>Cucurbiteae</taxon>
        <taxon>Cucurbita</taxon>
    </lineage>
</organism>
<reference evidence="2" key="1">
    <citation type="submission" date="2025-08" db="UniProtKB">
        <authorList>
            <consortium name="RefSeq"/>
        </authorList>
    </citation>
    <scope>IDENTIFICATION</scope>
    <source>
        <tissue evidence="2">Young leaves</tissue>
    </source>
</reference>
<gene>
    <name evidence="2" type="primary">LOC111496360</name>
</gene>
<dbReference type="Proteomes" id="UP000504608">
    <property type="component" value="Unplaced"/>
</dbReference>
<keyword evidence="1" id="KW-1185">Reference proteome</keyword>
<protein>
    <submittedName>
        <fullName evidence="2">Ubiquitin carboxyl-terminal hydrolase 26-like</fullName>
    </submittedName>
</protein>
<dbReference type="GeneID" id="111496360"/>
<name>A0A6J1KTW7_CUCMA</name>
<dbReference type="KEGG" id="cmax:111496360"/>
<dbReference type="OrthoDB" id="1738269at2759"/>
<proteinExistence type="predicted"/>
<dbReference type="RefSeq" id="XP_023002548.1">
    <property type="nucleotide sequence ID" value="XM_023146780.1"/>
</dbReference>
<accession>A0A6J1KTW7</accession>
<sequence length="129" mass="14993">MIFFYLQLTPSFSTSWFGLFMRVLYPDGTYFVSRTWLQQWAKRKILDAPSKADSEPTASIRCPHGQLLPEQAARAKRLLVPDELWFFIHEDAITVKPDDPTGVPTFPSVQDNVLCAVRNYLKWQSWKIL</sequence>
<evidence type="ECO:0000313" key="2">
    <source>
        <dbReference type="RefSeq" id="XP_023002548.1"/>
    </source>
</evidence>
<evidence type="ECO:0000313" key="1">
    <source>
        <dbReference type="Proteomes" id="UP000504608"/>
    </source>
</evidence>
<dbReference type="AlphaFoldDB" id="A0A6J1KTW7"/>